<feature type="binding site" evidence="7">
    <location>
        <position position="328"/>
    </location>
    <ligand>
        <name>Fe(3+)</name>
        <dbReference type="ChEBI" id="CHEBI:29034"/>
    </ligand>
</feature>
<dbReference type="InterPro" id="IPR005920">
    <property type="entry name" value="HutI"/>
</dbReference>
<dbReference type="InterPro" id="IPR011059">
    <property type="entry name" value="Metal-dep_hydrolase_composite"/>
</dbReference>
<evidence type="ECO:0000256" key="7">
    <source>
        <dbReference type="HAMAP-Rule" id="MF_00372"/>
    </source>
</evidence>
<evidence type="ECO:0000256" key="5">
    <source>
        <dbReference type="ARBA" id="ARBA00022833"/>
    </source>
</evidence>
<feature type="binding site" evidence="7">
    <location>
        <position position="82"/>
    </location>
    <ligand>
        <name>Zn(2+)</name>
        <dbReference type="ChEBI" id="CHEBI:29105"/>
    </ligand>
</feature>
<dbReference type="EMBL" id="PIUK01000081">
    <property type="protein sequence ID" value="MBY6276439.1"/>
    <property type="molecule type" value="Genomic_DNA"/>
</dbReference>
<dbReference type="SUPFAM" id="SSF51556">
    <property type="entry name" value="Metallo-dependent hydrolases"/>
    <property type="match status" value="1"/>
</dbReference>
<feature type="binding site" evidence="7">
    <location>
        <position position="154"/>
    </location>
    <ligand>
        <name>4-imidazolone-5-propanoate</name>
        <dbReference type="ChEBI" id="CHEBI:77893"/>
    </ligand>
</feature>
<evidence type="ECO:0000256" key="6">
    <source>
        <dbReference type="ARBA" id="ARBA00023004"/>
    </source>
</evidence>
<evidence type="ECO:0000313" key="10">
    <source>
        <dbReference type="Proteomes" id="UP000732377"/>
    </source>
</evidence>
<comment type="caution">
    <text evidence="9">The sequence shown here is derived from an EMBL/GenBank/DDBJ whole genome shotgun (WGS) entry which is preliminary data.</text>
</comment>
<evidence type="ECO:0000256" key="4">
    <source>
        <dbReference type="ARBA" id="ARBA00022808"/>
    </source>
</evidence>
<feature type="domain" description="Amidohydrolase-related" evidence="8">
    <location>
        <begin position="74"/>
        <end position="415"/>
    </location>
</feature>
<dbReference type="Pfam" id="PF01979">
    <property type="entry name" value="Amidohydro_1"/>
    <property type="match status" value="1"/>
</dbReference>
<dbReference type="GO" id="GO:0005737">
    <property type="term" value="C:cytoplasm"/>
    <property type="evidence" value="ECO:0007669"/>
    <property type="project" value="UniProtKB-SubCell"/>
</dbReference>
<feature type="binding site" evidence="7">
    <location>
        <position position="253"/>
    </location>
    <ligand>
        <name>Fe(3+)</name>
        <dbReference type="ChEBI" id="CHEBI:29034"/>
    </ligand>
</feature>
<protein>
    <recommendedName>
        <fullName evidence="1 7">Imidazolonepropionase</fullName>
        <ecNumber evidence="1 7">3.5.2.7</ecNumber>
    </recommendedName>
    <alternativeName>
        <fullName evidence="7">Imidazolone-5-propionate hydrolase</fullName>
    </alternativeName>
</protein>
<keyword evidence="7" id="KW-0963">Cytoplasm</keyword>
<organism evidence="9 10">
    <name type="scientific">Symbiobacterium thermophilum</name>
    <dbReference type="NCBI Taxonomy" id="2734"/>
    <lineage>
        <taxon>Bacteria</taxon>
        <taxon>Bacillati</taxon>
        <taxon>Bacillota</taxon>
        <taxon>Clostridia</taxon>
        <taxon>Eubacteriales</taxon>
        <taxon>Symbiobacteriaceae</taxon>
        <taxon>Symbiobacterium</taxon>
    </lineage>
</organism>
<dbReference type="PANTHER" id="PTHR42752:SF1">
    <property type="entry name" value="IMIDAZOLONEPROPIONASE-RELATED"/>
    <property type="match status" value="1"/>
</dbReference>
<dbReference type="SUPFAM" id="SSF51338">
    <property type="entry name" value="Composite domain of metallo-dependent hydrolases"/>
    <property type="match status" value="1"/>
</dbReference>
<feature type="binding site" evidence="7">
    <location>
        <position position="91"/>
    </location>
    <ligand>
        <name>4-imidazolone-5-propanoate</name>
        <dbReference type="ChEBI" id="CHEBI:77893"/>
    </ligand>
</feature>
<feature type="binding site" evidence="7">
    <location>
        <position position="333"/>
    </location>
    <ligand>
        <name>4-imidazolone-5-propanoate</name>
        <dbReference type="ChEBI" id="CHEBI:77893"/>
    </ligand>
</feature>
<evidence type="ECO:0000259" key="8">
    <source>
        <dbReference type="Pfam" id="PF01979"/>
    </source>
</evidence>
<comment type="cofactor">
    <cofactor evidence="7">
        <name>Zn(2+)</name>
        <dbReference type="ChEBI" id="CHEBI:29105"/>
    </cofactor>
    <cofactor evidence="7">
        <name>Fe(3+)</name>
        <dbReference type="ChEBI" id="CHEBI:29034"/>
    </cofactor>
    <text evidence="7">Binds 1 zinc or iron ion per subunit.</text>
</comment>
<dbReference type="InterPro" id="IPR006680">
    <property type="entry name" value="Amidohydro-rel"/>
</dbReference>
<dbReference type="Proteomes" id="UP000732377">
    <property type="component" value="Unassembled WGS sequence"/>
</dbReference>
<feature type="binding site" evidence="7">
    <location>
        <position position="154"/>
    </location>
    <ligand>
        <name>N-formimidoyl-L-glutamate</name>
        <dbReference type="ChEBI" id="CHEBI:58928"/>
    </ligand>
</feature>
<keyword evidence="6 7" id="KW-0408">Iron</keyword>
<dbReference type="Gene3D" id="3.20.20.140">
    <property type="entry name" value="Metal-dependent hydrolases"/>
    <property type="match status" value="1"/>
</dbReference>
<feature type="binding site" evidence="7">
    <location>
        <position position="253"/>
    </location>
    <ligand>
        <name>Zn(2+)</name>
        <dbReference type="ChEBI" id="CHEBI:29105"/>
    </ligand>
</feature>
<keyword evidence="4 7" id="KW-0369">Histidine metabolism</keyword>
<dbReference type="GO" id="GO:0008270">
    <property type="term" value="F:zinc ion binding"/>
    <property type="evidence" value="ECO:0007669"/>
    <property type="project" value="UniProtKB-UniRule"/>
</dbReference>
<comment type="function">
    <text evidence="7">Catalyzes the hydrolytic cleavage of the carbon-nitrogen bond in imidazolone-5-propanoate to yield N-formimidoyl-L-glutamate. It is the third step in the universal histidine degradation pathway.</text>
</comment>
<name>A0A953LIU6_SYMTR</name>
<feature type="binding site" evidence="7">
    <location>
        <position position="187"/>
    </location>
    <ligand>
        <name>4-imidazolone-5-propanoate</name>
        <dbReference type="ChEBI" id="CHEBI:77893"/>
    </ligand>
</feature>
<feature type="binding site" evidence="7">
    <location>
        <position position="82"/>
    </location>
    <ligand>
        <name>Fe(3+)</name>
        <dbReference type="ChEBI" id="CHEBI:29034"/>
    </ligand>
</feature>
<dbReference type="NCBIfam" id="TIGR01224">
    <property type="entry name" value="hutI"/>
    <property type="match status" value="1"/>
</dbReference>
<dbReference type="HAMAP" id="MF_00372">
    <property type="entry name" value="HutI"/>
    <property type="match status" value="1"/>
</dbReference>
<dbReference type="GO" id="GO:0019556">
    <property type="term" value="P:L-histidine catabolic process to glutamate and formamide"/>
    <property type="evidence" value="ECO:0007669"/>
    <property type="project" value="UniProtKB-UniRule"/>
</dbReference>
<feature type="binding site" evidence="7">
    <location>
        <position position="332"/>
    </location>
    <ligand>
        <name>N-formimidoyl-L-glutamate</name>
        <dbReference type="ChEBI" id="CHEBI:58928"/>
    </ligand>
</feature>
<dbReference type="FunFam" id="3.20.20.140:FF:000007">
    <property type="entry name" value="Imidazolonepropionase"/>
    <property type="match status" value="1"/>
</dbReference>
<keyword evidence="3 7" id="KW-0378">Hydrolase</keyword>
<dbReference type="GO" id="GO:0005506">
    <property type="term" value="F:iron ion binding"/>
    <property type="evidence" value="ECO:0007669"/>
    <property type="project" value="UniProtKB-UniRule"/>
</dbReference>
<comment type="subcellular location">
    <subcellularLocation>
        <location evidence="7">Cytoplasm</location>
    </subcellularLocation>
</comment>
<feature type="binding site" evidence="7">
    <location>
        <position position="256"/>
    </location>
    <ligand>
        <name>4-imidazolone-5-propanoate</name>
        <dbReference type="ChEBI" id="CHEBI:77893"/>
    </ligand>
</feature>
<comment type="catalytic activity">
    <reaction evidence="7">
        <text>4-imidazolone-5-propanoate + H2O = N-formimidoyl-L-glutamate</text>
        <dbReference type="Rhea" id="RHEA:23660"/>
        <dbReference type="ChEBI" id="CHEBI:15377"/>
        <dbReference type="ChEBI" id="CHEBI:58928"/>
        <dbReference type="ChEBI" id="CHEBI:77893"/>
        <dbReference type="EC" id="3.5.2.7"/>
    </reaction>
</comment>
<evidence type="ECO:0000256" key="2">
    <source>
        <dbReference type="ARBA" id="ARBA00022723"/>
    </source>
</evidence>
<feature type="binding site" evidence="7">
    <location>
        <position position="330"/>
    </location>
    <ligand>
        <name>N-formimidoyl-L-glutamate</name>
        <dbReference type="ChEBI" id="CHEBI:58928"/>
    </ligand>
</feature>
<keyword evidence="5 7" id="KW-0862">Zinc</keyword>
<sequence>MRPVDLLIVGAGELVTMAGGPRRGERMKDAAVIPGGALAARDGRIVAVGPEDEVLRTVETGPDTRVIDARGRAVIPGFVDPHTHLCFAGDRAEEFALRLGGATYQEIAARGGGILETVRATRAASQAELVELGLARLDQLALNGTTTVEVKSGYGLSLADELKQLRAIRAMARRHPLTVVPTFMGAHEVPPEYRSRREAYVDLLVEEMLPAVAAEPGLARFADVFTEAGVFSVAESRRILERAKALGFGVKVHADELSDLGGAALAAELGAISAEHLLHASDEALARLAEAGTVAVCLPGTSFCLMNAPYARARRMIELGCTVALGSDYNPGSCPAYAMPFIITLACMHLGLNPSEALAAATINAAAAIGMAAEVGSLEVGKLADVVILSTPTHWHIPYHMGMGVVAKVVKRGRLIVDEGKVRRR</sequence>
<comment type="similarity">
    <text evidence="7">Belongs to the metallo-dependent hydrolases superfamily. HutI family.</text>
</comment>
<dbReference type="InterPro" id="IPR032466">
    <property type="entry name" value="Metal_Hydrolase"/>
</dbReference>
<feature type="binding site" evidence="7">
    <location>
        <position position="84"/>
    </location>
    <ligand>
        <name>Zn(2+)</name>
        <dbReference type="ChEBI" id="CHEBI:29105"/>
    </ligand>
</feature>
<evidence type="ECO:0000313" key="9">
    <source>
        <dbReference type="EMBL" id="MBY6276439.1"/>
    </source>
</evidence>
<dbReference type="AlphaFoldDB" id="A0A953LIU6"/>
<dbReference type="RefSeq" id="WP_273379471.1">
    <property type="nucleotide sequence ID" value="NZ_PIUK01000081.1"/>
</dbReference>
<evidence type="ECO:0000256" key="1">
    <source>
        <dbReference type="ARBA" id="ARBA00012864"/>
    </source>
</evidence>
<evidence type="ECO:0000256" key="3">
    <source>
        <dbReference type="ARBA" id="ARBA00022801"/>
    </source>
</evidence>
<feature type="binding site" evidence="7">
    <location>
        <position position="84"/>
    </location>
    <ligand>
        <name>Fe(3+)</name>
        <dbReference type="ChEBI" id="CHEBI:29034"/>
    </ligand>
</feature>
<dbReference type="EC" id="3.5.2.7" evidence="1 7"/>
<gene>
    <name evidence="7" type="primary">hutI</name>
    <name evidence="9" type="ORF">CWE10_09535</name>
</gene>
<reference evidence="9" key="1">
    <citation type="submission" date="2017-11" db="EMBL/GenBank/DDBJ databases">
        <title>Three new genomes from thermophilic consortium.</title>
        <authorList>
            <person name="Quaggio R."/>
            <person name="Amgarten D."/>
            <person name="Setubal J.C."/>
        </authorList>
    </citation>
    <scope>NUCLEOTIDE SEQUENCE</scope>
    <source>
        <strain evidence="9">ZCTH01-B2</strain>
    </source>
</reference>
<dbReference type="GO" id="GO:0050480">
    <property type="term" value="F:imidazolonepropionase activity"/>
    <property type="evidence" value="ECO:0007669"/>
    <property type="project" value="UniProtKB-UniRule"/>
</dbReference>
<dbReference type="PANTHER" id="PTHR42752">
    <property type="entry name" value="IMIDAZOLONEPROPIONASE"/>
    <property type="match status" value="1"/>
</dbReference>
<accession>A0A953LIU6</accession>
<comment type="pathway">
    <text evidence="7">Amino-acid degradation; L-histidine degradation into L-glutamate; N-formimidoyl-L-glutamate from L-histidine: step 3/3.</text>
</comment>
<keyword evidence="2 7" id="KW-0479">Metal-binding</keyword>
<feature type="binding site" evidence="7">
    <location>
        <position position="328"/>
    </location>
    <ligand>
        <name>Zn(2+)</name>
        <dbReference type="ChEBI" id="CHEBI:29105"/>
    </ligand>
</feature>
<dbReference type="Gene3D" id="2.30.40.10">
    <property type="entry name" value="Urease, subunit C, domain 1"/>
    <property type="match status" value="1"/>
</dbReference>
<proteinExistence type="inferred from homology"/>